<dbReference type="GO" id="GO:0071028">
    <property type="term" value="P:nuclear mRNA surveillance"/>
    <property type="evidence" value="ECO:0007669"/>
    <property type="project" value="TreeGrafter"/>
</dbReference>
<sequence length="126" mass="13977">MAALKTLTLPEVNYTKETALTIVNPKNRKKFIIRTLPISTSFAVFERQLLVADPTDDEEDLSSGKFSIVMDDEEQICYVHKPGGIPISQNLLSNGLEMAKTRAKLVRSVINAAISTLNVKNEEINT</sequence>
<keyword evidence="10" id="KW-1185">Reference proteome</keyword>
<comment type="subcellular location">
    <subcellularLocation>
        <location evidence="1">Nucleus</location>
        <location evidence="1">Nucleolus</location>
    </subcellularLocation>
</comment>
<evidence type="ECO:0000256" key="6">
    <source>
        <dbReference type="ARBA" id="ARBA00022884"/>
    </source>
</evidence>
<feature type="domain" description="Exoribonuclease phosphorolytic" evidence="8">
    <location>
        <begin position="36"/>
        <end position="101"/>
    </location>
</feature>
<dbReference type="InterPro" id="IPR027408">
    <property type="entry name" value="PNPase/RNase_PH_dom_sf"/>
</dbReference>
<dbReference type="AlphaFoldDB" id="A0A836FF23"/>
<dbReference type="InterPro" id="IPR015847">
    <property type="entry name" value="ExoRNase_PH_dom2"/>
</dbReference>
<evidence type="ECO:0000256" key="2">
    <source>
        <dbReference type="ARBA" id="ARBA00006678"/>
    </source>
</evidence>
<organism evidence="9 10">
    <name type="scientific">Pseudoatta argentina</name>
    <dbReference type="NCBI Taxonomy" id="621737"/>
    <lineage>
        <taxon>Eukaryota</taxon>
        <taxon>Metazoa</taxon>
        <taxon>Ecdysozoa</taxon>
        <taxon>Arthropoda</taxon>
        <taxon>Hexapoda</taxon>
        <taxon>Insecta</taxon>
        <taxon>Pterygota</taxon>
        <taxon>Neoptera</taxon>
        <taxon>Endopterygota</taxon>
        <taxon>Hymenoptera</taxon>
        <taxon>Apocrita</taxon>
        <taxon>Aculeata</taxon>
        <taxon>Formicoidea</taxon>
        <taxon>Formicidae</taxon>
        <taxon>Myrmicinae</taxon>
        <taxon>Pseudoatta</taxon>
    </lineage>
</organism>
<name>A0A836FF23_9HYME</name>
<dbReference type="GO" id="GO:0035925">
    <property type="term" value="F:mRNA 3'-UTR AU-rich region binding"/>
    <property type="evidence" value="ECO:0007669"/>
    <property type="project" value="TreeGrafter"/>
</dbReference>
<feature type="non-terminal residue" evidence="9">
    <location>
        <position position="1"/>
    </location>
</feature>
<dbReference type="SUPFAM" id="SSF55666">
    <property type="entry name" value="Ribonuclease PH domain 2-like"/>
    <property type="match status" value="1"/>
</dbReference>
<evidence type="ECO:0000313" key="10">
    <source>
        <dbReference type="Proteomes" id="UP000668214"/>
    </source>
</evidence>
<evidence type="ECO:0000256" key="1">
    <source>
        <dbReference type="ARBA" id="ARBA00004604"/>
    </source>
</evidence>
<keyword evidence="7" id="KW-0539">Nucleus</keyword>
<protein>
    <submittedName>
        <fullName evidence="9">EXOS8 protein</fullName>
    </submittedName>
</protein>
<keyword evidence="4" id="KW-0698">rRNA processing</keyword>
<dbReference type="GO" id="GO:0034475">
    <property type="term" value="P:U4 snRNA 3'-end processing"/>
    <property type="evidence" value="ECO:0007669"/>
    <property type="project" value="TreeGrafter"/>
</dbReference>
<evidence type="ECO:0000259" key="8">
    <source>
        <dbReference type="Pfam" id="PF03725"/>
    </source>
</evidence>
<dbReference type="Pfam" id="PF03725">
    <property type="entry name" value="RNase_PH_C"/>
    <property type="match status" value="1"/>
</dbReference>
<proteinExistence type="inferred from homology"/>
<comment type="caution">
    <text evidence="9">The sequence shown here is derived from an EMBL/GenBank/DDBJ whole genome shotgun (WGS) entry which is preliminary data.</text>
</comment>
<evidence type="ECO:0000256" key="5">
    <source>
        <dbReference type="ARBA" id="ARBA00022835"/>
    </source>
</evidence>
<dbReference type="GO" id="GO:0071038">
    <property type="term" value="P:TRAMP-dependent tRNA surveillance pathway"/>
    <property type="evidence" value="ECO:0007669"/>
    <property type="project" value="TreeGrafter"/>
</dbReference>
<dbReference type="GO" id="GO:0005730">
    <property type="term" value="C:nucleolus"/>
    <property type="evidence" value="ECO:0007669"/>
    <property type="project" value="UniProtKB-SubCell"/>
</dbReference>
<dbReference type="GO" id="GO:0000467">
    <property type="term" value="P:exonucleolytic trimming to generate mature 3'-end of 5.8S rRNA from tricistronic rRNA transcript (SSU-rRNA, 5.8S rRNA, LSU-rRNA)"/>
    <property type="evidence" value="ECO:0007669"/>
    <property type="project" value="TreeGrafter"/>
</dbReference>
<comment type="similarity">
    <text evidence="2">Belongs to the RNase PH family.</text>
</comment>
<gene>
    <name evidence="9" type="primary">Exosc8_1</name>
    <name evidence="9" type="ORF">G6Z78_0000046</name>
</gene>
<accession>A0A836FF23</accession>
<dbReference type="GO" id="GO:0016075">
    <property type="term" value="P:rRNA catabolic process"/>
    <property type="evidence" value="ECO:0007669"/>
    <property type="project" value="TreeGrafter"/>
</dbReference>
<keyword evidence="6" id="KW-0694">RNA-binding</keyword>
<dbReference type="InterPro" id="IPR050590">
    <property type="entry name" value="Exosome_comp_Rrp42_subfam"/>
</dbReference>
<feature type="non-terminal residue" evidence="9">
    <location>
        <position position="126"/>
    </location>
</feature>
<keyword evidence="5" id="KW-0271">Exosome</keyword>
<dbReference type="PANTHER" id="PTHR11097">
    <property type="entry name" value="EXOSOME COMPLEX EXONUCLEASE RIBOSOMAL RNA PROCESSING PROTEIN"/>
    <property type="match status" value="1"/>
</dbReference>
<evidence type="ECO:0000256" key="3">
    <source>
        <dbReference type="ARBA" id="ARBA00022490"/>
    </source>
</evidence>
<dbReference type="GO" id="GO:0071035">
    <property type="term" value="P:nuclear polyadenylation-dependent rRNA catabolic process"/>
    <property type="evidence" value="ECO:0007669"/>
    <property type="project" value="TreeGrafter"/>
</dbReference>
<dbReference type="GO" id="GO:0034473">
    <property type="term" value="P:U1 snRNA 3'-end processing"/>
    <property type="evidence" value="ECO:0007669"/>
    <property type="project" value="TreeGrafter"/>
</dbReference>
<dbReference type="GO" id="GO:0000177">
    <property type="term" value="C:cytoplasmic exosome (RNase complex)"/>
    <property type="evidence" value="ECO:0007669"/>
    <property type="project" value="TreeGrafter"/>
</dbReference>
<evidence type="ECO:0000256" key="7">
    <source>
        <dbReference type="ARBA" id="ARBA00023242"/>
    </source>
</evidence>
<keyword evidence="3" id="KW-0963">Cytoplasm</keyword>
<dbReference type="Proteomes" id="UP000668214">
    <property type="component" value="Unassembled WGS sequence"/>
</dbReference>
<dbReference type="InterPro" id="IPR036345">
    <property type="entry name" value="ExoRNase_PH_dom2_sf"/>
</dbReference>
<dbReference type="GO" id="GO:0000176">
    <property type="term" value="C:nuclear exosome (RNase complex)"/>
    <property type="evidence" value="ECO:0007669"/>
    <property type="project" value="TreeGrafter"/>
</dbReference>
<reference evidence="9" key="1">
    <citation type="submission" date="2020-02" db="EMBL/GenBank/DDBJ databases">
        <title>Relaxed selection underlies rapid genomic changes in the transitions from sociality to social parasitism in ants.</title>
        <authorList>
            <person name="Bi X."/>
        </authorList>
    </citation>
    <scope>NUCLEOTIDE SEQUENCE</scope>
    <source>
        <strain evidence="9">BGI-DK2014c</strain>
        <tissue evidence="9">Whole body</tissue>
    </source>
</reference>
<dbReference type="PANTHER" id="PTHR11097:SF9">
    <property type="entry name" value="EXOSOME COMPLEX COMPONENT RRP43"/>
    <property type="match status" value="1"/>
</dbReference>
<dbReference type="GO" id="GO:0034476">
    <property type="term" value="P:U5 snRNA 3'-end processing"/>
    <property type="evidence" value="ECO:0007669"/>
    <property type="project" value="TreeGrafter"/>
</dbReference>
<dbReference type="EMBL" id="JAANIA010000560">
    <property type="protein sequence ID" value="KAG5323564.1"/>
    <property type="molecule type" value="Genomic_DNA"/>
</dbReference>
<evidence type="ECO:0000256" key="4">
    <source>
        <dbReference type="ARBA" id="ARBA00022552"/>
    </source>
</evidence>
<evidence type="ECO:0000313" key="9">
    <source>
        <dbReference type="EMBL" id="KAG5323564.1"/>
    </source>
</evidence>
<dbReference type="Gene3D" id="3.30.230.70">
    <property type="entry name" value="GHMP Kinase, N-terminal domain"/>
    <property type="match status" value="1"/>
</dbReference>